<evidence type="ECO:0000313" key="2">
    <source>
        <dbReference type="Proteomes" id="UP000789366"/>
    </source>
</evidence>
<comment type="caution">
    <text evidence="1">The sequence shown here is derived from an EMBL/GenBank/DDBJ whole genome shotgun (WGS) entry which is preliminary data.</text>
</comment>
<feature type="non-terminal residue" evidence="1">
    <location>
        <position position="133"/>
    </location>
</feature>
<protein>
    <submittedName>
        <fullName evidence="1">14038_t:CDS:1</fullName>
    </submittedName>
</protein>
<gene>
    <name evidence="1" type="ORF">SPELUC_LOCUS8758</name>
</gene>
<dbReference type="Proteomes" id="UP000789366">
    <property type="component" value="Unassembled WGS sequence"/>
</dbReference>
<reference evidence="1" key="1">
    <citation type="submission" date="2021-06" db="EMBL/GenBank/DDBJ databases">
        <authorList>
            <person name="Kallberg Y."/>
            <person name="Tangrot J."/>
            <person name="Rosling A."/>
        </authorList>
    </citation>
    <scope>NUCLEOTIDE SEQUENCE</scope>
    <source>
        <strain evidence="1">28 12/20/2015</strain>
    </source>
</reference>
<keyword evidence="2" id="KW-1185">Reference proteome</keyword>
<accession>A0ACA9NCL0</accession>
<sequence length="133" mass="15096">MSQSSRLNAIELPCIFSELVDNYHNTISLNVCRTAASQTWRHADNNSPIHKVKKTRINTNSDDDSISSSRAREETIIRNESHLSVEPEGTKKLFDENQSDQDNSEYVTYLSEKVTALKVFSKVVQFGNTDSDR</sequence>
<evidence type="ECO:0000313" key="1">
    <source>
        <dbReference type="EMBL" id="CAG8646536.1"/>
    </source>
</evidence>
<organism evidence="1 2">
    <name type="scientific">Cetraspora pellucida</name>
    <dbReference type="NCBI Taxonomy" id="1433469"/>
    <lineage>
        <taxon>Eukaryota</taxon>
        <taxon>Fungi</taxon>
        <taxon>Fungi incertae sedis</taxon>
        <taxon>Mucoromycota</taxon>
        <taxon>Glomeromycotina</taxon>
        <taxon>Glomeromycetes</taxon>
        <taxon>Diversisporales</taxon>
        <taxon>Gigasporaceae</taxon>
        <taxon>Cetraspora</taxon>
    </lineage>
</organism>
<proteinExistence type="predicted"/>
<name>A0ACA9NCL0_9GLOM</name>
<dbReference type="EMBL" id="CAJVPW010013621">
    <property type="protein sequence ID" value="CAG8646536.1"/>
    <property type="molecule type" value="Genomic_DNA"/>
</dbReference>